<organism evidence="4 5">
    <name type="scientific">Hahella chejuensis (strain KCTC 2396)</name>
    <dbReference type="NCBI Taxonomy" id="349521"/>
    <lineage>
        <taxon>Bacteria</taxon>
        <taxon>Pseudomonadati</taxon>
        <taxon>Pseudomonadota</taxon>
        <taxon>Gammaproteobacteria</taxon>
        <taxon>Oceanospirillales</taxon>
        <taxon>Hahellaceae</taxon>
        <taxon>Hahella</taxon>
    </lineage>
</organism>
<accession>Q2S874</accession>
<dbReference type="CDD" id="cd04301">
    <property type="entry name" value="NAT_SF"/>
    <property type="match status" value="1"/>
</dbReference>
<dbReference type="InterPro" id="IPR016181">
    <property type="entry name" value="Acyl_CoA_acyltransferase"/>
</dbReference>
<dbReference type="AlphaFoldDB" id="Q2S874"/>
<keyword evidence="1 4" id="KW-0808">Transferase</keyword>
<dbReference type="InterPro" id="IPR000182">
    <property type="entry name" value="GNAT_dom"/>
</dbReference>
<dbReference type="RefSeq" id="WP_011400202.1">
    <property type="nucleotide sequence ID" value="NC_007645.1"/>
</dbReference>
<keyword evidence="2" id="KW-0012">Acyltransferase</keyword>
<evidence type="ECO:0000259" key="3">
    <source>
        <dbReference type="PROSITE" id="PS51186"/>
    </source>
</evidence>
<gene>
    <name evidence="4" type="ordered locus">HCH_06509</name>
</gene>
<sequence length="162" mass="18111">MKIRRAFSEECVVLSEIAMESKAVWGYSQEFMDACQAELTYSEDYMSRHTVYTAVARSGEIAGFYSLRALSPVCTEMDALFVRPDYMRQGVGRALIEHAVLWAYQCGYHLMMIQGDPNAAGFYQTFGATLIGYADSTRFPGRKLPLFQIALIDQVSAISASL</sequence>
<reference evidence="4 5" key="1">
    <citation type="journal article" date="2005" name="Nucleic Acids Res.">
        <title>Genomic blueprint of Hahella chejuensis, a marine microbe producing an algicidal agent.</title>
        <authorList>
            <person name="Jeong H."/>
            <person name="Yim J.H."/>
            <person name="Lee C."/>
            <person name="Choi S.-H."/>
            <person name="Park Y.K."/>
            <person name="Yoon S.H."/>
            <person name="Hur C.-G."/>
            <person name="Kang H.-Y."/>
            <person name="Kim D."/>
            <person name="Lee H.H."/>
            <person name="Park K.H."/>
            <person name="Park S.-H."/>
            <person name="Park H.-S."/>
            <person name="Lee H.K."/>
            <person name="Oh T.K."/>
            <person name="Kim J.F."/>
        </authorList>
    </citation>
    <scope>NUCLEOTIDE SEQUENCE [LARGE SCALE GENOMIC DNA]</scope>
    <source>
        <strain evidence="4 5">KCTC 2396</strain>
    </source>
</reference>
<dbReference type="Proteomes" id="UP000000238">
    <property type="component" value="Chromosome"/>
</dbReference>
<dbReference type="KEGG" id="hch:HCH_06509"/>
<dbReference type="SUPFAM" id="SSF55729">
    <property type="entry name" value="Acyl-CoA N-acyltransferases (Nat)"/>
    <property type="match status" value="1"/>
</dbReference>
<dbReference type="EMBL" id="CP000155">
    <property type="protein sequence ID" value="ABC33150.1"/>
    <property type="molecule type" value="Genomic_DNA"/>
</dbReference>
<dbReference type="STRING" id="349521.HCH_06509"/>
<evidence type="ECO:0000256" key="2">
    <source>
        <dbReference type="ARBA" id="ARBA00023315"/>
    </source>
</evidence>
<dbReference type="Gene3D" id="3.40.630.30">
    <property type="match status" value="1"/>
</dbReference>
<dbReference type="OrthoDB" id="9806849at2"/>
<evidence type="ECO:0000256" key="1">
    <source>
        <dbReference type="ARBA" id="ARBA00022679"/>
    </source>
</evidence>
<evidence type="ECO:0000313" key="4">
    <source>
        <dbReference type="EMBL" id="ABC33150.1"/>
    </source>
</evidence>
<evidence type="ECO:0000313" key="5">
    <source>
        <dbReference type="Proteomes" id="UP000000238"/>
    </source>
</evidence>
<dbReference type="eggNOG" id="COG3153">
    <property type="taxonomic scope" value="Bacteria"/>
</dbReference>
<proteinExistence type="predicted"/>
<dbReference type="PANTHER" id="PTHR43877">
    <property type="entry name" value="AMINOALKYLPHOSPHONATE N-ACETYLTRANSFERASE-RELATED-RELATED"/>
    <property type="match status" value="1"/>
</dbReference>
<keyword evidence="5" id="KW-1185">Reference proteome</keyword>
<dbReference type="PROSITE" id="PS51186">
    <property type="entry name" value="GNAT"/>
    <property type="match status" value="1"/>
</dbReference>
<dbReference type="HOGENOM" id="CLU_116318_1_0_6"/>
<name>Q2S874_HAHCH</name>
<dbReference type="GO" id="GO:0016747">
    <property type="term" value="F:acyltransferase activity, transferring groups other than amino-acyl groups"/>
    <property type="evidence" value="ECO:0007669"/>
    <property type="project" value="InterPro"/>
</dbReference>
<protein>
    <submittedName>
        <fullName evidence="4">Histone acetyltransferase HPA2/related acetyltransferase</fullName>
    </submittedName>
</protein>
<dbReference type="InterPro" id="IPR050832">
    <property type="entry name" value="Bact_Acetyltransf"/>
</dbReference>
<feature type="domain" description="N-acetyltransferase" evidence="3">
    <location>
        <begin position="12"/>
        <end position="158"/>
    </location>
</feature>
<dbReference type="Pfam" id="PF00583">
    <property type="entry name" value="Acetyltransf_1"/>
    <property type="match status" value="1"/>
</dbReference>